<name>A0A1X2FJH8_9MYCO</name>
<dbReference type="InterPro" id="IPR013783">
    <property type="entry name" value="Ig-like_fold"/>
</dbReference>
<dbReference type="Proteomes" id="UP000193964">
    <property type="component" value="Unassembled WGS sequence"/>
</dbReference>
<organism evidence="2 3">
    <name type="scientific">Mycolicibacterium wolinskyi</name>
    <dbReference type="NCBI Taxonomy" id="59750"/>
    <lineage>
        <taxon>Bacteria</taxon>
        <taxon>Bacillati</taxon>
        <taxon>Actinomycetota</taxon>
        <taxon>Actinomycetes</taxon>
        <taxon>Mycobacteriales</taxon>
        <taxon>Mycobacteriaceae</taxon>
        <taxon>Mycolicibacterium</taxon>
    </lineage>
</organism>
<evidence type="ECO:0000313" key="2">
    <source>
        <dbReference type="EMBL" id="ORX18478.1"/>
    </source>
</evidence>
<proteinExistence type="predicted"/>
<reference evidence="2 3" key="1">
    <citation type="submission" date="2016-01" db="EMBL/GenBank/DDBJ databases">
        <title>The new phylogeny of the genus Mycobacterium.</title>
        <authorList>
            <person name="Tarcisio F."/>
            <person name="Conor M."/>
            <person name="Antonella G."/>
            <person name="Elisabetta G."/>
            <person name="Giulia F.S."/>
            <person name="Sara T."/>
            <person name="Anna F."/>
            <person name="Clotilde B."/>
            <person name="Roberto B."/>
            <person name="Veronica D.S."/>
            <person name="Fabio R."/>
            <person name="Monica P."/>
            <person name="Olivier J."/>
            <person name="Enrico T."/>
            <person name="Nicola S."/>
        </authorList>
    </citation>
    <scope>NUCLEOTIDE SEQUENCE [LARGE SCALE GENOMIC DNA]</scope>
    <source>
        <strain evidence="2 3">ATCC 700010</strain>
    </source>
</reference>
<accession>A0A1X2FJH8</accession>
<dbReference type="Gene3D" id="2.60.40.10">
    <property type="entry name" value="Immunoglobulins"/>
    <property type="match status" value="1"/>
</dbReference>
<feature type="region of interest" description="Disordered" evidence="1">
    <location>
        <begin position="228"/>
        <end position="247"/>
    </location>
</feature>
<comment type="caution">
    <text evidence="2">The sequence shown here is derived from an EMBL/GenBank/DDBJ whole genome shotgun (WGS) entry which is preliminary data.</text>
</comment>
<protein>
    <recommendedName>
        <fullName evidence="4">Ig-like domain-containing protein</fullName>
    </recommendedName>
</protein>
<dbReference type="GO" id="GO:0005975">
    <property type="term" value="P:carbohydrate metabolic process"/>
    <property type="evidence" value="ECO:0007669"/>
    <property type="project" value="UniProtKB-ARBA"/>
</dbReference>
<sequence length="565" mass="60313">MALDLSTGQNYSVGADVANPTIVLPEPLHWDSQNPPAVTLTQTMPACERYGLPTTANVGPPEAGAPTVYGLCKGNPKITVAGLNDRGLVTVRVFLNGAEFRTFTTLGESVHSCDVEPPLDVGSVYAIQEICGQSSPQSAAVTINEHPAVTLTPRLIGPLYSCARSVKVADVHVGAEVRLFIRSVSTGWTNEVKRQTFLASVGNIDVDPVLKQDDEVWVQAVGCGSAPESPHEKVKAHPPIDAPKFPEPVENESTSVLIEGAIPTADVYIYVALTRDAVAWELAGAKKSADGGIEHVALNRMLKTGQLVAAAQYFCEVDSGRGQPVEVVKQRPLPPKLLTPADGAKNVPTNTTFTWSDPGAQTERKADTFDIAVSQGSSQVAAATWLASTTYTIAAGKLTVGQSAHWSVQGRNSTGVGGQSHATFTTLAPKPILSDFDQDKLKLKGSNFPPSTVFKLKFQYVVEQDLFWTEVRISTDDRKGDVAGKWMSDAAGNFDATVDLYALTPVLVCPINDSSTTGGTHNSAIIKGPVQGEKVILRAEYYTFGLGWISSDPLTFHWNKKTMGA</sequence>
<evidence type="ECO:0000256" key="1">
    <source>
        <dbReference type="SAM" id="MobiDB-lite"/>
    </source>
</evidence>
<evidence type="ECO:0008006" key="4">
    <source>
        <dbReference type="Google" id="ProtNLM"/>
    </source>
</evidence>
<dbReference type="AlphaFoldDB" id="A0A1X2FJH8"/>
<gene>
    <name evidence="2" type="ORF">AWC31_14340</name>
</gene>
<dbReference type="EMBL" id="LQQA01000005">
    <property type="protein sequence ID" value="ORX18478.1"/>
    <property type="molecule type" value="Genomic_DNA"/>
</dbReference>
<evidence type="ECO:0000313" key="3">
    <source>
        <dbReference type="Proteomes" id="UP000193964"/>
    </source>
</evidence>